<dbReference type="KEGG" id="prv:G7070_15550"/>
<dbReference type="InterPro" id="IPR011251">
    <property type="entry name" value="Luciferase-like_dom"/>
</dbReference>
<dbReference type="EMBL" id="CP049865">
    <property type="protein sequence ID" value="QIK73418.1"/>
    <property type="molecule type" value="Genomic_DNA"/>
</dbReference>
<dbReference type="Proteomes" id="UP000501058">
    <property type="component" value="Chromosome"/>
</dbReference>
<dbReference type="SUPFAM" id="SSF51679">
    <property type="entry name" value="Bacterial luciferase-like"/>
    <property type="match status" value="1"/>
</dbReference>
<dbReference type="RefSeq" id="WP_166234487.1">
    <property type="nucleotide sequence ID" value="NZ_CP049865.1"/>
</dbReference>
<dbReference type="GO" id="GO:0005829">
    <property type="term" value="C:cytosol"/>
    <property type="evidence" value="ECO:0007669"/>
    <property type="project" value="TreeGrafter"/>
</dbReference>
<evidence type="ECO:0000313" key="3">
    <source>
        <dbReference type="EMBL" id="QIK73418.1"/>
    </source>
</evidence>
<keyword evidence="4" id="KW-1185">Reference proteome</keyword>
<reference evidence="3 4" key="1">
    <citation type="submission" date="2020-03" db="EMBL/GenBank/DDBJ databases">
        <title>Propioniciclava sp. nov., isolated from Hydrophilus acuminatus.</title>
        <authorList>
            <person name="Hyun D.-W."/>
            <person name="Bae J.-W."/>
        </authorList>
    </citation>
    <scope>NUCLEOTIDE SEQUENCE [LARGE SCALE GENOMIC DNA]</scope>
    <source>
        <strain evidence="3 4">HDW11</strain>
    </source>
</reference>
<evidence type="ECO:0000313" key="4">
    <source>
        <dbReference type="Proteomes" id="UP000501058"/>
    </source>
</evidence>
<dbReference type="CDD" id="cd00347">
    <property type="entry name" value="Flavin_utilizing_monoxygenases"/>
    <property type="match status" value="1"/>
</dbReference>
<protein>
    <submittedName>
        <fullName evidence="3">LLM class flavin-dependent oxidoreductase</fullName>
    </submittedName>
</protein>
<comment type="similarity">
    <text evidence="1">To bacterial alkanal monooxygenase alpha and beta chains.</text>
</comment>
<dbReference type="Pfam" id="PF00296">
    <property type="entry name" value="Bac_luciferase"/>
    <property type="match status" value="1"/>
</dbReference>
<dbReference type="PANTHER" id="PTHR30137:SF6">
    <property type="entry name" value="LUCIFERASE-LIKE MONOOXYGENASE"/>
    <property type="match status" value="1"/>
</dbReference>
<dbReference type="GO" id="GO:0016705">
    <property type="term" value="F:oxidoreductase activity, acting on paired donors, with incorporation or reduction of molecular oxygen"/>
    <property type="evidence" value="ECO:0007669"/>
    <property type="project" value="InterPro"/>
</dbReference>
<feature type="domain" description="Luciferase-like" evidence="2">
    <location>
        <begin position="6"/>
        <end position="304"/>
    </location>
</feature>
<name>A0A6G7Y9U4_9ACTN</name>
<accession>A0A6G7Y9U4</accession>
<dbReference type="InterPro" id="IPR036661">
    <property type="entry name" value="Luciferase-like_sf"/>
</dbReference>
<dbReference type="Gene3D" id="3.20.20.30">
    <property type="entry name" value="Luciferase-like domain"/>
    <property type="match status" value="1"/>
</dbReference>
<dbReference type="InterPro" id="IPR019949">
    <property type="entry name" value="CmoO-like"/>
</dbReference>
<organism evidence="3 4">
    <name type="scientific">Propioniciclava coleopterorum</name>
    <dbReference type="NCBI Taxonomy" id="2714937"/>
    <lineage>
        <taxon>Bacteria</taxon>
        <taxon>Bacillati</taxon>
        <taxon>Actinomycetota</taxon>
        <taxon>Actinomycetes</taxon>
        <taxon>Propionibacteriales</taxon>
        <taxon>Propionibacteriaceae</taxon>
        <taxon>Propioniciclava</taxon>
    </lineage>
</organism>
<dbReference type="InterPro" id="IPR050766">
    <property type="entry name" value="Bact_Lucif_Oxidored"/>
</dbReference>
<evidence type="ECO:0000256" key="1">
    <source>
        <dbReference type="ARBA" id="ARBA00007789"/>
    </source>
</evidence>
<evidence type="ECO:0000259" key="2">
    <source>
        <dbReference type="Pfam" id="PF00296"/>
    </source>
</evidence>
<sequence length="327" mass="34570">MSTVPVSVLDLAGVAAGSTTSDALTATVELAQAADRLGAHRFWVAEHHNMAAVAATNPPVLIAAVAARTNRIRVGSGGVMLPNHSPYVVAEQFAMLEALYPGRIDLGIGRAPGADPITSWALRRTQEGLGHEEFTEHVRLVDAWLSPAGVRAGMGHTLRATPAAASYPEIWLLGSSDYSARLAAQLGMSFAYAGHFGQLDPADVIGLYRSGFRPSPTLAEPRSMLCTSALVGATPEEARFLAGPSSVQWLNLRRDVREPIPSPAEAERRLAELGDMEVGGTKVVGTPEEVRERLASMVAASGADELMIVTTAFDVTTRIETLAAVLE</sequence>
<dbReference type="AlphaFoldDB" id="A0A6G7Y9U4"/>
<dbReference type="PANTHER" id="PTHR30137">
    <property type="entry name" value="LUCIFERASE-LIKE MONOOXYGENASE"/>
    <property type="match status" value="1"/>
</dbReference>
<gene>
    <name evidence="3" type="ORF">G7070_15550</name>
</gene>
<proteinExistence type="predicted"/>
<dbReference type="NCBIfam" id="TIGR03558">
    <property type="entry name" value="oxido_grp_1"/>
    <property type="match status" value="1"/>
</dbReference>